<dbReference type="InterPro" id="IPR038441">
    <property type="entry name" value="THAP_Znf_sf"/>
</dbReference>
<keyword evidence="4 5" id="KW-0238">DNA-binding</keyword>
<keyword evidence="9" id="KW-1185">Reference proteome</keyword>
<proteinExistence type="predicted"/>
<accession>A0A5F8GH99</accession>
<name>A0A5F8GH99_MONDO</name>
<dbReference type="GO" id="GO:0008270">
    <property type="term" value="F:zinc ion binding"/>
    <property type="evidence" value="ECO:0007669"/>
    <property type="project" value="UniProtKB-KW"/>
</dbReference>
<dbReference type="SMART" id="SM00692">
    <property type="entry name" value="DM3"/>
    <property type="match status" value="1"/>
</dbReference>
<keyword evidence="2 5" id="KW-0863">Zinc-finger</keyword>
<feature type="compositionally biased region" description="Basic residues" evidence="6">
    <location>
        <begin position="145"/>
        <end position="165"/>
    </location>
</feature>
<evidence type="ECO:0000256" key="3">
    <source>
        <dbReference type="ARBA" id="ARBA00022833"/>
    </source>
</evidence>
<evidence type="ECO:0000256" key="1">
    <source>
        <dbReference type="ARBA" id="ARBA00022723"/>
    </source>
</evidence>
<dbReference type="FunCoup" id="A0A5F8GH99">
    <property type="interactions" value="1216"/>
</dbReference>
<evidence type="ECO:0000313" key="8">
    <source>
        <dbReference type="Ensembl" id="ENSMODP00000046905.1"/>
    </source>
</evidence>
<dbReference type="STRING" id="13616.ENSMODP00000046905"/>
<sequence>MPTNCAAAGCPATYNKHVNISFHRFPQEPKRRREWVRLLRRDNFVPGKHAFLCSRHFEASCFDLTGQTRRLRGDAVPTLFDINPARLRGPPKGKGRAAAQTGPSPPPPPRPPPRQVLQEHSYAFRSPGEAKKRIVRLEKEIASLRRRMRHSVPKAKAAPHRRGRPKPLALSHPPQALAILPITDGNIQYVMMRIGIAQVRPREASHSDMHPCFS</sequence>
<dbReference type="GeneTree" id="ENSGT00940000161088"/>
<dbReference type="InterPro" id="IPR026521">
    <property type="entry name" value="THAP2"/>
</dbReference>
<dbReference type="InterPro" id="IPR006612">
    <property type="entry name" value="THAP_Znf"/>
</dbReference>
<dbReference type="PANTHER" id="PTHR47696">
    <property type="entry name" value="THAP DOMAIN-CONTAINING PROTEIN 2"/>
    <property type="match status" value="1"/>
</dbReference>
<protein>
    <recommendedName>
        <fullName evidence="7">THAP-type domain-containing protein</fullName>
    </recommendedName>
</protein>
<dbReference type="SMART" id="SM00980">
    <property type="entry name" value="THAP"/>
    <property type="match status" value="1"/>
</dbReference>
<evidence type="ECO:0000256" key="6">
    <source>
        <dbReference type="SAM" id="MobiDB-lite"/>
    </source>
</evidence>
<reference evidence="8" key="2">
    <citation type="submission" date="2025-08" db="UniProtKB">
        <authorList>
            <consortium name="Ensembl"/>
        </authorList>
    </citation>
    <scope>IDENTIFICATION</scope>
</reference>
<evidence type="ECO:0000256" key="4">
    <source>
        <dbReference type="ARBA" id="ARBA00023125"/>
    </source>
</evidence>
<dbReference type="SUPFAM" id="SSF57716">
    <property type="entry name" value="Glucocorticoid receptor-like (DNA-binding domain)"/>
    <property type="match status" value="1"/>
</dbReference>
<keyword evidence="3" id="KW-0862">Zinc</keyword>
<dbReference type="PANTHER" id="PTHR47696:SF1">
    <property type="entry name" value="THAP DOMAIN-CONTAINING PROTEIN 2"/>
    <property type="match status" value="1"/>
</dbReference>
<feature type="region of interest" description="Disordered" evidence="6">
    <location>
        <begin position="82"/>
        <end position="116"/>
    </location>
</feature>
<reference evidence="8" key="3">
    <citation type="submission" date="2025-09" db="UniProtKB">
        <authorList>
            <consortium name="Ensembl"/>
        </authorList>
    </citation>
    <scope>IDENTIFICATION</scope>
</reference>
<reference evidence="8 9" key="1">
    <citation type="journal article" date="2007" name="Nature">
        <title>Genome of the marsupial Monodelphis domestica reveals innovation in non-coding sequences.</title>
        <authorList>
            <person name="Mikkelsen T.S."/>
            <person name="Wakefield M.J."/>
            <person name="Aken B."/>
            <person name="Amemiya C.T."/>
            <person name="Chang J.L."/>
            <person name="Duke S."/>
            <person name="Garber M."/>
            <person name="Gentles A.J."/>
            <person name="Goodstadt L."/>
            <person name="Heger A."/>
            <person name="Jurka J."/>
            <person name="Kamal M."/>
            <person name="Mauceli E."/>
            <person name="Searle S.M."/>
            <person name="Sharpe T."/>
            <person name="Baker M.L."/>
            <person name="Batzer M.A."/>
            <person name="Benos P.V."/>
            <person name="Belov K."/>
            <person name="Clamp M."/>
            <person name="Cook A."/>
            <person name="Cuff J."/>
            <person name="Das R."/>
            <person name="Davidow L."/>
            <person name="Deakin J.E."/>
            <person name="Fazzari M.J."/>
            <person name="Glass J.L."/>
            <person name="Grabherr M."/>
            <person name="Greally J.M."/>
            <person name="Gu W."/>
            <person name="Hore T.A."/>
            <person name="Huttley G.A."/>
            <person name="Kleber M."/>
            <person name="Jirtle R.L."/>
            <person name="Koina E."/>
            <person name="Lee J.T."/>
            <person name="Mahony S."/>
            <person name="Marra M.A."/>
            <person name="Miller R.D."/>
            <person name="Nicholls R.D."/>
            <person name="Oda M."/>
            <person name="Papenfuss A.T."/>
            <person name="Parra Z.E."/>
            <person name="Pollock D.D."/>
            <person name="Ray D.A."/>
            <person name="Schein J.E."/>
            <person name="Speed T.P."/>
            <person name="Thompson K."/>
            <person name="VandeBerg J.L."/>
            <person name="Wade C.M."/>
            <person name="Walker J.A."/>
            <person name="Waters P.D."/>
            <person name="Webber C."/>
            <person name="Weidman J.R."/>
            <person name="Xie X."/>
            <person name="Zody M.C."/>
            <person name="Baldwin J."/>
            <person name="Abdouelleil A."/>
            <person name="Abdulkadir J."/>
            <person name="Abebe A."/>
            <person name="Abera B."/>
            <person name="Abreu J."/>
            <person name="Acer S.C."/>
            <person name="Aftuck L."/>
            <person name="Alexander A."/>
            <person name="An P."/>
            <person name="Anderson E."/>
            <person name="Anderson S."/>
            <person name="Arachi H."/>
            <person name="Azer M."/>
            <person name="Bachantsang P."/>
            <person name="Barry A."/>
            <person name="Bayul T."/>
            <person name="Berlin A."/>
            <person name="Bessette D."/>
            <person name="Bloom T."/>
            <person name="Bloom T."/>
            <person name="Boguslavskiy L."/>
            <person name="Bonnet C."/>
            <person name="Boukhgalter B."/>
            <person name="Bourzgui I."/>
            <person name="Brown A."/>
            <person name="Cahill P."/>
            <person name="Channer S."/>
            <person name="Cheshatsang Y."/>
            <person name="Chuda L."/>
            <person name="Citroen M."/>
            <person name="Collymore A."/>
            <person name="Cooke P."/>
            <person name="Costello M."/>
            <person name="D'Aco K."/>
            <person name="Daza R."/>
            <person name="De Haan G."/>
            <person name="DeGray S."/>
            <person name="DeMaso C."/>
            <person name="Dhargay N."/>
            <person name="Dooley K."/>
            <person name="Dooley E."/>
            <person name="Doricent M."/>
            <person name="Dorje P."/>
            <person name="Dorjee K."/>
            <person name="Dupes A."/>
            <person name="Elong R."/>
            <person name="Falk J."/>
            <person name="Farina A."/>
            <person name="Faro S."/>
            <person name="Ferguson D."/>
            <person name="Fisher S."/>
            <person name="Foley C.D."/>
            <person name="Franke A."/>
            <person name="Friedrich D."/>
            <person name="Gadbois L."/>
            <person name="Gearin G."/>
            <person name="Gearin C.R."/>
            <person name="Giannoukos G."/>
            <person name="Goode T."/>
            <person name="Graham J."/>
            <person name="Grandbois E."/>
            <person name="Grewal S."/>
            <person name="Gyaltsen K."/>
            <person name="Hafez N."/>
            <person name="Hagos B."/>
            <person name="Hall J."/>
            <person name="Henson C."/>
            <person name="Hollinger A."/>
            <person name="Honan T."/>
            <person name="Huard M.D."/>
            <person name="Hughes L."/>
            <person name="Hurhula B."/>
            <person name="Husby M.E."/>
            <person name="Kamat A."/>
            <person name="Kanga B."/>
            <person name="Kashin S."/>
            <person name="Khazanovich D."/>
            <person name="Kisner P."/>
            <person name="Lance K."/>
            <person name="Lara M."/>
            <person name="Lee W."/>
            <person name="Lennon N."/>
            <person name="Letendre F."/>
            <person name="LeVine R."/>
            <person name="Lipovsky A."/>
            <person name="Liu X."/>
            <person name="Liu J."/>
            <person name="Liu S."/>
            <person name="Lokyitsang T."/>
            <person name="Lokyitsang Y."/>
            <person name="Lubonja R."/>
            <person name="Lui A."/>
            <person name="MacDonald P."/>
            <person name="Magnisalis V."/>
            <person name="Maru K."/>
            <person name="Matthews C."/>
            <person name="McCusker W."/>
            <person name="McDonough S."/>
            <person name="Mehta T."/>
            <person name="Meldrim J."/>
            <person name="Meneus L."/>
            <person name="Mihai O."/>
            <person name="Mihalev A."/>
            <person name="Mihova T."/>
            <person name="Mittelman R."/>
            <person name="Mlenga V."/>
            <person name="Montmayeur A."/>
            <person name="Mulrain L."/>
            <person name="Navidi A."/>
            <person name="Naylor J."/>
            <person name="Negash T."/>
            <person name="Nguyen T."/>
            <person name="Nguyen N."/>
            <person name="Nicol R."/>
            <person name="Norbu C."/>
            <person name="Norbu N."/>
            <person name="Novod N."/>
            <person name="O'Neill B."/>
            <person name="Osman S."/>
            <person name="Markiewicz E."/>
            <person name="Oyono O.L."/>
            <person name="Patti C."/>
            <person name="Phunkhang P."/>
            <person name="Pierre F."/>
            <person name="Priest M."/>
            <person name="Raghuraman S."/>
            <person name="Rege F."/>
            <person name="Reyes R."/>
            <person name="Rise C."/>
            <person name="Rogov P."/>
            <person name="Ross K."/>
            <person name="Ryan E."/>
            <person name="Settipalli S."/>
            <person name="Shea T."/>
            <person name="Sherpa N."/>
            <person name="Shi L."/>
            <person name="Shih D."/>
            <person name="Sparrow T."/>
            <person name="Spaulding J."/>
            <person name="Stalker J."/>
            <person name="Stange-Thomann N."/>
            <person name="Stavropoulos S."/>
            <person name="Stone C."/>
            <person name="Strader C."/>
            <person name="Tesfaye S."/>
            <person name="Thomson T."/>
            <person name="Thoulutsang Y."/>
            <person name="Thoulutsang D."/>
            <person name="Topham K."/>
            <person name="Topping I."/>
            <person name="Tsamla T."/>
            <person name="Vassiliev H."/>
            <person name="Vo A."/>
            <person name="Wangchuk T."/>
            <person name="Wangdi T."/>
            <person name="Weiand M."/>
            <person name="Wilkinson J."/>
            <person name="Wilson A."/>
            <person name="Yadav S."/>
            <person name="Young G."/>
            <person name="Yu Q."/>
            <person name="Zembek L."/>
            <person name="Zhong D."/>
            <person name="Zimmer A."/>
            <person name="Zwirko Z."/>
            <person name="Jaffe D.B."/>
            <person name="Alvarez P."/>
            <person name="Brockman W."/>
            <person name="Butler J."/>
            <person name="Chin C."/>
            <person name="Gnerre S."/>
            <person name="MacCallum I."/>
            <person name="Graves J.A."/>
            <person name="Ponting C.P."/>
            <person name="Breen M."/>
            <person name="Samollow P.B."/>
            <person name="Lander E.S."/>
            <person name="Lindblad-Toh K."/>
        </authorList>
    </citation>
    <scope>NUCLEOTIDE SEQUENCE [LARGE SCALE GENOMIC DNA]</scope>
</reference>
<feature type="region of interest" description="Disordered" evidence="6">
    <location>
        <begin position="145"/>
        <end position="171"/>
    </location>
</feature>
<organism evidence="8 9">
    <name type="scientific">Monodelphis domestica</name>
    <name type="common">Gray short-tailed opossum</name>
    <dbReference type="NCBI Taxonomy" id="13616"/>
    <lineage>
        <taxon>Eukaryota</taxon>
        <taxon>Metazoa</taxon>
        <taxon>Chordata</taxon>
        <taxon>Craniata</taxon>
        <taxon>Vertebrata</taxon>
        <taxon>Euteleostomi</taxon>
        <taxon>Mammalia</taxon>
        <taxon>Metatheria</taxon>
        <taxon>Didelphimorphia</taxon>
        <taxon>Didelphidae</taxon>
        <taxon>Monodelphis</taxon>
    </lineage>
</organism>
<dbReference type="Bgee" id="ENSMODG00000038201">
    <property type="expression patterns" value="Expressed in cerebellum and 17 other cell types or tissues"/>
</dbReference>
<dbReference type="Proteomes" id="UP000002280">
    <property type="component" value="Chromosome X"/>
</dbReference>
<dbReference type="Ensembl" id="ENSMODT00000072939.1">
    <property type="protein sequence ID" value="ENSMODP00000046905.1"/>
    <property type="gene ID" value="ENSMODG00000038201.1"/>
</dbReference>
<keyword evidence="1" id="KW-0479">Metal-binding</keyword>
<dbReference type="Gene3D" id="6.20.210.20">
    <property type="entry name" value="THAP domain"/>
    <property type="match status" value="1"/>
</dbReference>
<dbReference type="GO" id="GO:0003677">
    <property type="term" value="F:DNA binding"/>
    <property type="evidence" value="ECO:0007669"/>
    <property type="project" value="UniProtKB-UniRule"/>
</dbReference>
<dbReference type="AlphaFoldDB" id="A0A5F8GH99"/>
<dbReference type="OMA" id="MRIGIAQ"/>
<evidence type="ECO:0000256" key="2">
    <source>
        <dbReference type="ARBA" id="ARBA00022771"/>
    </source>
</evidence>
<evidence type="ECO:0000313" key="9">
    <source>
        <dbReference type="Proteomes" id="UP000002280"/>
    </source>
</evidence>
<dbReference type="InParanoid" id="A0A5F8GH99"/>
<dbReference type="Pfam" id="PF05485">
    <property type="entry name" value="THAP"/>
    <property type="match status" value="1"/>
</dbReference>
<dbReference type="PROSITE" id="PS50950">
    <property type="entry name" value="ZF_THAP"/>
    <property type="match status" value="1"/>
</dbReference>
<evidence type="ECO:0000259" key="7">
    <source>
        <dbReference type="PROSITE" id="PS50950"/>
    </source>
</evidence>
<feature type="compositionally biased region" description="Pro residues" evidence="6">
    <location>
        <begin position="103"/>
        <end position="114"/>
    </location>
</feature>
<feature type="domain" description="THAP-type" evidence="7">
    <location>
        <begin position="1"/>
        <end position="80"/>
    </location>
</feature>
<evidence type="ECO:0000256" key="5">
    <source>
        <dbReference type="PROSITE-ProRule" id="PRU00309"/>
    </source>
</evidence>